<dbReference type="EMBL" id="BAED01000034">
    <property type="protein sequence ID" value="GAB05437.1"/>
    <property type="molecule type" value="Genomic_DNA"/>
</dbReference>
<comment type="caution">
    <text evidence="2">The sequence shown here is derived from an EMBL/GenBank/DDBJ whole genome shotgun (WGS) entry which is preliminary data.</text>
</comment>
<evidence type="ECO:0000313" key="2">
    <source>
        <dbReference type="EMBL" id="GAB05437.1"/>
    </source>
</evidence>
<name>G7GPB2_9ACTN</name>
<keyword evidence="3" id="KW-1185">Reference proteome</keyword>
<evidence type="ECO:0000256" key="1">
    <source>
        <dbReference type="SAM" id="MobiDB-lite"/>
    </source>
</evidence>
<feature type="compositionally biased region" description="Acidic residues" evidence="1">
    <location>
        <begin position="13"/>
        <end position="48"/>
    </location>
</feature>
<dbReference type="STRING" id="1075090.GOAMR_34_01040"/>
<dbReference type="AlphaFoldDB" id="G7GPB2"/>
<feature type="region of interest" description="Disordered" evidence="1">
    <location>
        <begin position="13"/>
        <end position="56"/>
    </location>
</feature>
<reference evidence="2 3" key="1">
    <citation type="submission" date="2011-11" db="EMBL/GenBank/DDBJ databases">
        <title>Whole genome shotgun sequence of Gordonia amarae NBRC 15530.</title>
        <authorList>
            <person name="Takarada H."/>
            <person name="Hosoyama A."/>
            <person name="Tsuchikane K."/>
            <person name="Katsumata H."/>
            <person name="Yamazaki S."/>
            <person name="Fujita N."/>
        </authorList>
    </citation>
    <scope>NUCLEOTIDE SEQUENCE [LARGE SCALE GENOMIC DNA]</scope>
    <source>
        <strain evidence="2 3">NBRC 15530</strain>
    </source>
</reference>
<gene>
    <name evidence="2" type="ORF">GOAMR_34_01040</name>
</gene>
<dbReference type="Proteomes" id="UP000006023">
    <property type="component" value="Unassembled WGS sequence"/>
</dbReference>
<protein>
    <submittedName>
        <fullName evidence="2">Uncharacterized protein</fullName>
    </submittedName>
</protein>
<accession>G7GPB2</accession>
<proteinExistence type="predicted"/>
<sequence length="56" mass="6393">MLLVVVAEELEEELLEDDSDDFEDEDSDDFEDEVPTDDSELDADSEAVEPDRESVR</sequence>
<evidence type="ECO:0000313" key="3">
    <source>
        <dbReference type="Proteomes" id="UP000006023"/>
    </source>
</evidence>
<organism evidence="2 3">
    <name type="scientific">Gordonia amarae NBRC 15530</name>
    <dbReference type="NCBI Taxonomy" id="1075090"/>
    <lineage>
        <taxon>Bacteria</taxon>
        <taxon>Bacillati</taxon>
        <taxon>Actinomycetota</taxon>
        <taxon>Actinomycetes</taxon>
        <taxon>Mycobacteriales</taxon>
        <taxon>Gordoniaceae</taxon>
        <taxon>Gordonia</taxon>
    </lineage>
</organism>